<dbReference type="GO" id="GO:0008270">
    <property type="term" value="F:zinc ion binding"/>
    <property type="evidence" value="ECO:0007669"/>
    <property type="project" value="UniProtKB-KW"/>
</dbReference>
<comment type="cofactor">
    <cofactor evidence="1">
        <name>Fe(2+)</name>
        <dbReference type="ChEBI" id="CHEBI:29033"/>
    </cofactor>
</comment>
<keyword evidence="12" id="KW-0408">Iron</keyword>
<keyword evidence="15" id="KW-0804">Transcription</keyword>
<evidence type="ECO:0000256" key="19">
    <source>
        <dbReference type="SAM" id="MobiDB-lite"/>
    </source>
</evidence>
<dbReference type="Gene3D" id="3.80.10.10">
    <property type="entry name" value="Ribonuclease Inhibitor"/>
    <property type="match status" value="1"/>
</dbReference>
<feature type="compositionally biased region" description="Basic and acidic residues" evidence="19">
    <location>
        <begin position="768"/>
        <end position="777"/>
    </location>
</feature>
<comment type="subcellular location">
    <subcellularLocation>
        <location evidence="2">Nucleus</location>
    </subcellularLocation>
</comment>
<dbReference type="FunFam" id="2.60.120.650:FF:000005">
    <property type="entry name" value="lysine-specific demethylase 2A isoform X1"/>
    <property type="match status" value="1"/>
</dbReference>
<reference evidence="23" key="1">
    <citation type="journal article" date="2023" name="G3 (Bethesda)">
        <title>A reference genome for the long-term kleptoplast-retaining sea slug Elysia crispata morphotype clarki.</title>
        <authorList>
            <person name="Eastman K.E."/>
            <person name="Pendleton A.L."/>
            <person name="Shaikh M.A."/>
            <person name="Suttiyut T."/>
            <person name="Ogas R."/>
            <person name="Tomko P."/>
            <person name="Gavelis G."/>
            <person name="Widhalm J.R."/>
            <person name="Wisecaver J.H."/>
        </authorList>
    </citation>
    <scope>NUCLEOTIDE SEQUENCE</scope>
    <source>
        <strain evidence="23">ECLA1</strain>
    </source>
</reference>
<evidence type="ECO:0000256" key="13">
    <source>
        <dbReference type="ARBA" id="ARBA00023015"/>
    </source>
</evidence>
<dbReference type="SUPFAM" id="SSF52047">
    <property type="entry name" value="RNI-like"/>
    <property type="match status" value="1"/>
</dbReference>
<protein>
    <recommendedName>
        <fullName evidence="4">[histone H3]-dimethyl-L-lysine(36) demethylase</fullName>
        <ecNumber evidence="4">1.14.11.27</ecNumber>
    </recommendedName>
</protein>
<dbReference type="Pfam" id="PF02008">
    <property type="entry name" value="zf-CXXC"/>
    <property type="match status" value="1"/>
</dbReference>
<feature type="region of interest" description="Disordered" evidence="19">
    <location>
        <begin position="1"/>
        <end position="24"/>
    </location>
</feature>
<dbReference type="PROSITE" id="PS51058">
    <property type="entry name" value="ZF_CXXC"/>
    <property type="match status" value="1"/>
</dbReference>
<dbReference type="SMART" id="SM00558">
    <property type="entry name" value="JmjC"/>
    <property type="match status" value="1"/>
</dbReference>
<evidence type="ECO:0000256" key="12">
    <source>
        <dbReference type="ARBA" id="ARBA00023004"/>
    </source>
</evidence>
<keyword evidence="13" id="KW-0805">Transcription regulation</keyword>
<feature type="region of interest" description="Disordered" evidence="19">
    <location>
        <begin position="347"/>
        <end position="453"/>
    </location>
</feature>
<evidence type="ECO:0000259" key="22">
    <source>
        <dbReference type="PROSITE" id="PS51184"/>
    </source>
</evidence>
<feature type="compositionally biased region" description="Gly residues" evidence="19">
    <location>
        <begin position="1019"/>
        <end position="1028"/>
    </location>
</feature>
<evidence type="ECO:0000256" key="9">
    <source>
        <dbReference type="ARBA" id="ARBA00022853"/>
    </source>
</evidence>
<dbReference type="SMART" id="SM00367">
    <property type="entry name" value="LRR_CC"/>
    <property type="match status" value="3"/>
</dbReference>
<dbReference type="InterPro" id="IPR032675">
    <property type="entry name" value="LRR_dom_sf"/>
</dbReference>
<dbReference type="Gene3D" id="3.30.40.10">
    <property type="entry name" value="Zinc/RING finger domain, C3HC4 (zinc finger)"/>
    <property type="match status" value="1"/>
</dbReference>
<evidence type="ECO:0000256" key="7">
    <source>
        <dbReference type="ARBA" id="ARBA00022771"/>
    </source>
</evidence>
<evidence type="ECO:0000256" key="5">
    <source>
        <dbReference type="ARBA" id="ARBA00022614"/>
    </source>
</evidence>
<dbReference type="EMBL" id="JAWDGP010003866">
    <property type="protein sequence ID" value="KAK3770110.1"/>
    <property type="molecule type" value="Genomic_DNA"/>
</dbReference>
<dbReference type="Gene3D" id="1.20.58.1360">
    <property type="match status" value="1"/>
</dbReference>
<feature type="region of interest" description="Disordered" evidence="19">
    <location>
        <begin position="544"/>
        <end position="564"/>
    </location>
</feature>
<dbReference type="InterPro" id="IPR006553">
    <property type="entry name" value="Leu-rich_rpt_Cys-con_subtyp"/>
</dbReference>
<keyword evidence="6" id="KW-0479">Metal-binding</keyword>
<evidence type="ECO:0000256" key="8">
    <source>
        <dbReference type="ARBA" id="ARBA00022833"/>
    </source>
</evidence>
<evidence type="ECO:0000313" key="24">
    <source>
        <dbReference type="Proteomes" id="UP001283361"/>
    </source>
</evidence>
<dbReference type="EC" id="1.14.11.27" evidence="4"/>
<dbReference type="Pfam" id="PF25372">
    <property type="entry name" value="DUF7885"/>
    <property type="match status" value="1"/>
</dbReference>
<dbReference type="Proteomes" id="UP001283361">
    <property type="component" value="Unassembled WGS sequence"/>
</dbReference>
<feature type="compositionally biased region" description="Polar residues" evidence="19">
    <location>
        <begin position="551"/>
        <end position="563"/>
    </location>
</feature>
<dbReference type="PROSITE" id="PS50016">
    <property type="entry name" value="ZF_PHD_2"/>
    <property type="match status" value="1"/>
</dbReference>
<comment type="caution">
    <text evidence="23">The sequence shown here is derived from an EMBL/GenBank/DDBJ whole genome shotgun (WGS) entry which is preliminary data.</text>
</comment>
<feature type="region of interest" description="Disordered" evidence="19">
    <location>
        <begin position="1011"/>
        <end position="1039"/>
    </location>
</feature>
<keyword evidence="24" id="KW-1185">Reference proteome</keyword>
<dbReference type="InterPro" id="IPR002857">
    <property type="entry name" value="Znf_CXXC"/>
</dbReference>
<dbReference type="Gene3D" id="2.60.120.650">
    <property type="entry name" value="Cupin"/>
    <property type="match status" value="1"/>
</dbReference>
<name>A0AAE0ZJ03_9GAST</name>
<keyword evidence="9" id="KW-0156">Chromatin regulator</keyword>
<organism evidence="23 24">
    <name type="scientific">Elysia crispata</name>
    <name type="common">lettuce slug</name>
    <dbReference type="NCBI Taxonomy" id="231223"/>
    <lineage>
        <taxon>Eukaryota</taxon>
        <taxon>Metazoa</taxon>
        <taxon>Spiralia</taxon>
        <taxon>Lophotrochozoa</taxon>
        <taxon>Mollusca</taxon>
        <taxon>Gastropoda</taxon>
        <taxon>Heterobranchia</taxon>
        <taxon>Euthyneura</taxon>
        <taxon>Panpulmonata</taxon>
        <taxon>Sacoglossa</taxon>
        <taxon>Placobranchoidea</taxon>
        <taxon>Plakobranchidae</taxon>
        <taxon>Elysia</taxon>
    </lineage>
</organism>
<feature type="compositionally biased region" description="Basic and acidic residues" evidence="19">
    <location>
        <begin position="385"/>
        <end position="399"/>
    </location>
</feature>
<evidence type="ECO:0000256" key="4">
    <source>
        <dbReference type="ARBA" id="ARBA00013246"/>
    </source>
</evidence>
<evidence type="ECO:0000256" key="11">
    <source>
        <dbReference type="ARBA" id="ARBA00023002"/>
    </source>
</evidence>
<comment type="catalytic activity">
    <reaction evidence="17">
        <text>N(6),N(6)-dimethyl-L-lysyl(36)-[histone H3] + 2 2-oxoglutarate + 2 O2 = L-lysyl(36)-[histone H3] + 2 formaldehyde + 2 succinate + 2 CO2</text>
        <dbReference type="Rhea" id="RHEA:42032"/>
        <dbReference type="Rhea" id="RHEA-COMP:9785"/>
        <dbReference type="Rhea" id="RHEA-COMP:9787"/>
        <dbReference type="ChEBI" id="CHEBI:15379"/>
        <dbReference type="ChEBI" id="CHEBI:16526"/>
        <dbReference type="ChEBI" id="CHEBI:16810"/>
        <dbReference type="ChEBI" id="CHEBI:16842"/>
        <dbReference type="ChEBI" id="CHEBI:29969"/>
        <dbReference type="ChEBI" id="CHEBI:30031"/>
        <dbReference type="ChEBI" id="CHEBI:61976"/>
        <dbReference type="EC" id="1.14.11.27"/>
    </reaction>
</comment>
<keyword evidence="10" id="KW-0223">Dioxygenase</keyword>
<dbReference type="GO" id="GO:0140680">
    <property type="term" value="F:histone H3K36me/H3K36me2 demethylase activity"/>
    <property type="evidence" value="ECO:0007669"/>
    <property type="project" value="UniProtKB-EC"/>
</dbReference>
<sequence>MADELESGRKLRTKQRKKYNDQDIDEDDIDGRRLYSVEEKLVSDQFESDMVQELKGPEFTMEWMQRNGLTRPIVFYDKTGLGLRVPSENFKVSDVKQCVGSRRILDVMDVNTQKAMEMSMKEWVKYYENPERDRLLNVISLEFCHTRLENYVESPTLVRQIDWVDRAWPRHLKECQTESTNVIERMKYPKVQKYCLMSVAGCYTDFHIDFGGTSVWYHILHGEKIFWLAPPSQKNIDRYVEWTLSAKQGESFLGDTLECCQRIQLLAGYTFIIPSGWIHAVYTPKDSLVFGGNFLHSFNVENQLLVSRVEDKTYVPSKFKYPFYQEIMWYVVDRYLSCLTGRTYLSQASGDKDDGYDDDDQGLIHVDEDSRPPSRNPDSRPPSRAMEEGKPEKEEETPKISKSVTIELTRIDAAAMKRSPSEDENQPPASAQGRPRGPRKAASDPNNSWEGGGLKRWINLTATELKGVNQLIDYLSGLLALPTSKRGVPKDMLEPEAVLKELRQVLEEHKADDQGLSITGEPVIGWPELNKKKQKLKLGYKTYKTTKGARGNQTPPSSSSSNVQKRRRTRCKKCEACTRTECGECTFCKDMKKFGGPGRMKQTCISRQCMAPILPSASVCMICNQGDQSNPDDPDDISSSLMECGICWEIVHPKCLRKKYEGLDSEGVVNEDLPNSWECLKCCNEGKQGQLKARPKPGFSTRKAKTEDSSTVDSEGSQEEEGEGPLSPVSPVEGKRVTAKEGGLKCEFGTPIKWANSMKRFSPMSDSNIKKESDRRSPSSPSPHFGDENLHRKTSSFSLNHKEQKKMIKREKSPTSNQVYQEDSARGPRKRHTPEQIPQEMGNKRPKREGTGYEVGESTYCGGLDRGMLPSSKAGFHLVVEAQPLFEHTVDGGLVKRGGLQHQHHQKYLAADGRGSPYGASSFHPYHHMPTAATSPYAAIAGAQSLSPTPVLSSSSSPSSSLLHTNAPVGIAPLPLSCPLSSSTPSSHSVGAVAGGHLESCHDGSRFVPSRVKKEEDSGGSGGSGGDGNPPIGPSPEKLRWGTDYAPKVPIKNYVVRPAPPLNIPEFVTLIDGSRHPLTHPLWLAVFRWLPQSDLARLCSVCRTFDCWVLDPTLWLSLDLSRSSLQPVHLRGIVLRQPRALKLASSVVSFSQLSWLVARLPGLRHLDLSNLSWASIGALCSADCPLLRSLDLSWATGIRDLCFRELASPPANLKPGQRNISRLARLERLSLTGTDINDQSLKTISLHLPRLTSLDLTCCMRVTDRGIRALVQMSSAGPCCLRELRLVKCVQLTERCLEALASCVDLRYLALTDNPAISQEACVRFSRSYKHRTLRCHAHGILSV</sequence>
<dbReference type="CDD" id="cd15555">
    <property type="entry name" value="PHD_KDM2A_2B"/>
    <property type="match status" value="1"/>
</dbReference>
<evidence type="ECO:0000256" key="2">
    <source>
        <dbReference type="ARBA" id="ARBA00004123"/>
    </source>
</evidence>
<evidence type="ECO:0000259" key="20">
    <source>
        <dbReference type="PROSITE" id="PS50016"/>
    </source>
</evidence>
<dbReference type="InterPro" id="IPR011011">
    <property type="entry name" value="Znf_FYVE_PHD"/>
</dbReference>
<evidence type="ECO:0000256" key="3">
    <source>
        <dbReference type="ARBA" id="ARBA00008037"/>
    </source>
</evidence>
<feature type="domain" description="CXXC-type" evidence="21">
    <location>
        <begin position="564"/>
        <end position="610"/>
    </location>
</feature>
<dbReference type="PANTHER" id="PTHR23123">
    <property type="entry name" value="PHD/F-BOX CONTAINING PROTEIN"/>
    <property type="match status" value="1"/>
</dbReference>
<accession>A0AAE0ZJ03</accession>
<keyword evidence="5" id="KW-0433">Leucine-rich repeat</keyword>
<dbReference type="GO" id="GO:0003677">
    <property type="term" value="F:DNA binding"/>
    <property type="evidence" value="ECO:0007669"/>
    <property type="project" value="UniProtKB-KW"/>
</dbReference>
<evidence type="ECO:0000256" key="17">
    <source>
        <dbReference type="ARBA" id="ARBA00047915"/>
    </source>
</evidence>
<feature type="domain" description="JmjC" evidence="22">
    <location>
        <begin position="143"/>
        <end position="311"/>
    </location>
</feature>
<evidence type="ECO:0000256" key="6">
    <source>
        <dbReference type="ARBA" id="ARBA00022723"/>
    </source>
</evidence>
<dbReference type="CDD" id="cd21743">
    <property type="entry name" value="CTD_KDM2A_2B-like"/>
    <property type="match status" value="1"/>
</dbReference>
<evidence type="ECO:0000256" key="1">
    <source>
        <dbReference type="ARBA" id="ARBA00001954"/>
    </source>
</evidence>
<evidence type="ECO:0000259" key="21">
    <source>
        <dbReference type="PROSITE" id="PS51058"/>
    </source>
</evidence>
<evidence type="ECO:0000256" key="14">
    <source>
        <dbReference type="ARBA" id="ARBA00023125"/>
    </source>
</evidence>
<keyword evidence="14" id="KW-0238">DNA-binding</keyword>
<evidence type="ECO:0000313" key="23">
    <source>
        <dbReference type="EMBL" id="KAK3770110.1"/>
    </source>
</evidence>
<comment type="similarity">
    <text evidence="3">Belongs to the JHDM1 histone demethylase family.</text>
</comment>
<keyword evidence="7 18" id="KW-0863">Zinc-finger</keyword>
<dbReference type="InterPro" id="IPR050690">
    <property type="entry name" value="JHDM1_Histone_Demethylase"/>
</dbReference>
<feature type="compositionally biased region" description="Basic and acidic residues" evidence="19">
    <location>
        <begin position="800"/>
        <end position="813"/>
    </location>
</feature>
<dbReference type="SUPFAM" id="SSF51197">
    <property type="entry name" value="Clavaminate synthase-like"/>
    <property type="match status" value="1"/>
</dbReference>
<evidence type="ECO:0000256" key="18">
    <source>
        <dbReference type="PROSITE-ProRule" id="PRU00509"/>
    </source>
</evidence>
<dbReference type="SUPFAM" id="SSF57903">
    <property type="entry name" value="FYVE/PHD zinc finger"/>
    <property type="match status" value="1"/>
</dbReference>
<gene>
    <name evidence="23" type="ORF">RRG08_007022</name>
</gene>
<dbReference type="InterPro" id="IPR003347">
    <property type="entry name" value="JmjC_dom"/>
</dbReference>
<keyword evidence="11" id="KW-0560">Oxidoreductase</keyword>
<evidence type="ECO:0000256" key="16">
    <source>
        <dbReference type="ARBA" id="ARBA00023242"/>
    </source>
</evidence>
<keyword evidence="8" id="KW-0862">Zinc</keyword>
<dbReference type="InterPro" id="IPR057207">
    <property type="entry name" value="FBXL15_LRR"/>
</dbReference>
<dbReference type="PROSITE" id="PS51184">
    <property type="entry name" value="JMJC"/>
    <property type="match status" value="1"/>
</dbReference>
<dbReference type="InterPro" id="IPR019787">
    <property type="entry name" value="Znf_PHD-finger"/>
</dbReference>
<dbReference type="Pfam" id="PF16866">
    <property type="entry name" value="PHD_4"/>
    <property type="match status" value="1"/>
</dbReference>
<dbReference type="GO" id="GO:0005634">
    <property type="term" value="C:nucleus"/>
    <property type="evidence" value="ECO:0007669"/>
    <property type="project" value="UniProtKB-SubCell"/>
</dbReference>
<feature type="region of interest" description="Disordered" evidence="19">
    <location>
        <begin position="688"/>
        <end position="738"/>
    </location>
</feature>
<evidence type="ECO:0000256" key="15">
    <source>
        <dbReference type="ARBA" id="ARBA00023163"/>
    </source>
</evidence>
<proteinExistence type="inferred from homology"/>
<evidence type="ECO:0000256" key="10">
    <source>
        <dbReference type="ARBA" id="ARBA00022964"/>
    </source>
</evidence>
<feature type="region of interest" description="Disordered" evidence="19">
    <location>
        <begin position="759"/>
        <end position="853"/>
    </location>
</feature>
<feature type="domain" description="PHD-type" evidence="20">
    <location>
        <begin position="617"/>
        <end position="685"/>
    </location>
</feature>
<keyword evidence="16" id="KW-0539">Nucleus</keyword>
<dbReference type="InterPro" id="IPR013083">
    <property type="entry name" value="Znf_RING/FYVE/PHD"/>
</dbReference>